<dbReference type="InterPro" id="IPR011991">
    <property type="entry name" value="ArsR-like_HTH"/>
</dbReference>
<dbReference type="InterPro" id="IPR036388">
    <property type="entry name" value="WH-like_DNA-bd_sf"/>
</dbReference>
<dbReference type="SUPFAM" id="SSF46785">
    <property type="entry name" value="Winged helix' DNA-binding domain"/>
    <property type="match status" value="1"/>
</dbReference>
<keyword evidence="2" id="KW-0238">DNA-binding</keyword>
<dbReference type="GO" id="GO:0006355">
    <property type="term" value="P:regulation of DNA-templated transcription"/>
    <property type="evidence" value="ECO:0007669"/>
    <property type="project" value="UniProtKB-ARBA"/>
</dbReference>
<evidence type="ECO:0000313" key="6">
    <source>
        <dbReference type="Proteomes" id="UP000529795"/>
    </source>
</evidence>
<protein>
    <submittedName>
        <fullName evidence="5">Lrp/AsnC family transcriptional regulator</fullName>
    </submittedName>
</protein>
<dbReference type="InterPro" id="IPR019885">
    <property type="entry name" value="Tscrpt_reg_HTH_AsnC-type_CS"/>
</dbReference>
<dbReference type="Gene3D" id="1.10.10.10">
    <property type="entry name" value="Winged helix-like DNA-binding domain superfamily/Winged helix DNA-binding domain"/>
    <property type="match status" value="1"/>
</dbReference>
<feature type="domain" description="HTH asnC-type" evidence="4">
    <location>
        <begin position="5"/>
        <end position="66"/>
    </location>
</feature>
<dbReference type="PRINTS" id="PR00033">
    <property type="entry name" value="HTHASNC"/>
</dbReference>
<dbReference type="Gene3D" id="3.30.70.920">
    <property type="match status" value="1"/>
</dbReference>
<dbReference type="CDD" id="cd00090">
    <property type="entry name" value="HTH_ARSR"/>
    <property type="match status" value="1"/>
</dbReference>
<dbReference type="EMBL" id="JACIEV010000015">
    <property type="protein sequence ID" value="MBB4155569.1"/>
    <property type="molecule type" value="Genomic_DNA"/>
</dbReference>
<dbReference type="SUPFAM" id="SSF54909">
    <property type="entry name" value="Dimeric alpha+beta barrel"/>
    <property type="match status" value="1"/>
</dbReference>
<dbReference type="PROSITE" id="PS00519">
    <property type="entry name" value="HTH_ASNC_1"/>
    <property type="match status" value="1"/>
</dbReference>
<sequence length="160" mass="18263">MSDELSTIDLRILEQVQRDSSLSTSELADKVGLSQSPCWRRLQRLRDEGYITRQVALVDRAKFGSSLFIFATLKVGTLTEEQRADFNRKLELTPEILECYSIFGERDLLIKVIAPSMDWYQQFIFKTILKLPGVIDIQSTVTLAEMKYTTALPVRGNKAL</sequence>
<dbReference type="InterPro" id="IPR000485">
    <property type="entry name" value="AsnC-type_HTH_dom"/>
</dbReference>
<comment type="caution">
    <text evidence="5">The sequence shown here is derived from an EMBL/GenBank/DDBJ whole genome shotgun (WGS) entry which is preliminary data.</text>
</comment>
<dbReference type="AlphaFoldDB" id="A0A840FD87"/>
<dbReference type="Pfam" id="PF01037">
    <property type="entry name" value="AsnC_trans_reg"/>
    <property type="match status" value="1"/>
</dbReference>
<dbReference type="InterPro" id="IPR019888">
    <property type="entry name" value="Tscrpt_reg_AsnC-like"/>
</dbReference>
<reference evidence="5 6" key="1">
    <citation type="submission" date="2020-08" db="EMBL/GenBank/DDBJ databases">
        <title>Genomic Encyclopedia of Type Strains, Phase IV (KMG-IV): sequencing the most valuable type-strain genomes for metagenomic binning, comparative biology and taxonomic classification.</title>
        <authorList>
            <person name="Goeker M."/>
        </authorList>
    </citation>
    <scope>NUCLEOTIDE SEQUENCE [LARGE SCALE GENOMIC DNA]</scope>
    <source>
        <strain evidence="5 6">YC6723</strain>
    </source>
</reference>
<evidence type="ECO:0000256" key="3">
    <source>
        <dbReference type="ARBA" id="ARBA00023163"/>
    </source>
</evidence>
<dbReference type="InterPro" id="IPR019887">
    <property type="entry name" value="Tscrpt_reg_AsnC/Lrp_C"/>
</dbReference>
<dbReference type="InterPro" id="IPR011008">
    <property type="entry name" value="Dimeric_a/b-barrel"/>
</dbReference>
<organism evidence="5 6">
    <name type="scientific">Sphingomonas jinjuensis</name>
    <dbReference type="NCBI Taxonomy" id="535907"/>
    <lineage>
        <taxon>Bacteria</taxon>
        <taxon>Pseudomonadati</taxon>
        <taxon>Pseudomonadota</taxon>
        <taxon>Alphaproteobacteria</taxon>
        <taxon>Sphingomonadales</taxon>
        <taxon>Sphingomonadaceae</taxon>
        <taxon>Sphingomonas</taxon>
    </lineage>
</organism>
<dbReference type="SMART" id="SM00344">
    <property type="entry name" value="HTH_ASNC"/>
    <property type="match status" value="1"/>
</dbReference>
<evidence type="ECO:0000313" key="5">
    <source>
        <dbReference type="EMBL" id="MBB4155569.1"/>
    </source>
</evidence>
<keyword evidence="1" id="KW-0805">Transcription regulation</keyword>
<gene>
    <name evidence="5" type="ORF">GGQ80_003494</name>
</gene>
<keyword evidence="6" id="KW-1185">Reference proteome</keyword>
<dbReference type="GO" id="GO:0043200">
    <property type="term" value="P:response to amino acid"/>
    <property type="evidence" value="ECO:0007669"/>
    <property type="project" value="TreeGrafter"/>
</dbReference>
<dbReference type="PANTHER" id="PTHR30154:SF34">
    <property type="entry name" value="TRANSCRIPTIONAL REGULATOR AZLB"/>
    <property type="match status" value="1"/>
</dbReference>
<dbReference type="PANTHER" id="PTHR30154">
    <property type="entry name" value="LEUCINE-RESPONSIVE REGULATORY PROTEIN"/>
    <property type="match status" value="1"/>
</dbReference>
<proteinExistence type="predicted"/>
<dbReference type="GO" id="GO:0005829">
    <property type="term" value="C:cytosol"/>
    <property type="evidence" value="ECO:0007669"/>
    <property type="project" value="TreeGrafter"/>
</dbReference>
<evidence type="ECO:0000259" key="4">
    <source>
        <dbReference type="PROSITE" id="PS50956"/>
    </source>
</evidence>
<evidence type="ECO:0000256" key="2">
    <source>
        <dbReference type="ARBA" id="ARBA00023125"/>
    </source>
</evidence>
<dbReference type="InterPro" id="IPR036390">
    <property type="entry name" value="WH_DNA-bd_sf"/>
</dbReference>
<accession>A0A840FD87</accession>
<dbReference type="RefSeq" id="WP_183987195.1">
    <property type="nucleotide sequence ID" value="NZ_JACIEV010000015.1"/>
</dbReference>
<dbReference type="Pfam" id="PF13412">
    <property type="entry name" value="HTH_24"/>
    <property type="match status" value="1"/>
</dbReference>
<dbReference type="PROSITE" id="PS50956">
    <property type="entry name" value="HTH_ASNC_2"/>
    <property type="match status" value="1"/>
</dbReference>
<evidence type="ECO:0000256" key="1">
    <source>
        <dbReference type="ARBA" id="ARBA00023015"/>
    </source>
</evidence>
<dbReference type="GO" id="GO:0043565">
    <property type="term" value="F:sequence-specific DNA binding"/>
    <property type="evidence" value="ECO:0007669"/>
    <property type="project" value="InterPro"/>
</dbReference>
<keyword evidence="3" id="KW-0804">Transcription</keyword>
<dbReference type="Proteomes" id="UP000529795">
    <property type="component" value="Unassembled WGS sequence"/>
</dbReference>
<name>A0A840FD87_9SPHN</name>